<evidence type="ECO:0000313" key="2">
    <source>
        <dbReference type="EMBL" id="MAA13374.1"/>
    </source>
</evidence>
<evidence type="ECO:0000256" key="1">
    <source>
        <dbReference type="SAM" id="MobiDB-lite"/>
    </source>
</evidence>
<proteinExistence type="predicted"/>
<reference evidence="2" key="1">
    <citation type="journal article" date="2017" name="Parasit. Vectors">
        <title>Sialotranscriptomics of Rhipicephalus zambeziensis reveals intricate expression profiles of secretory proteins and suggests tight temporal transcriptional regulation during blood-feeding.</title>
        <authorList>
            <person name="de Castro M.H."/>
            <person name="de Klerk D."/>
            <person name="Pienaar R."/>
            <person name="Rees D.J.G."/>
            <person name="Mans B.J."/>
        </authorList>
    </citation>
    <scope>NUCLEOTIDE SEQUENCE</scope>
    <source>
        <tissue evidence="2">Salivary glands</tissue>
    </source>
</reference>
<accession>A0A224YHD7</accession>
<protein>
    <submittedName>
        <fullName evidence="2">Uncharacterized protein</fullName>
    </submittedName>
</protein>
<feature type="compositionally biased region" description="Polar residues" evidence="1">
    <location>
        <begin position="79"/>
        <end position="94"/>
    </location>
</feature>
<sequence length="102" mass="9462">MGGMGGMGGMGKLAVGTMVASQTGTALTQSGTNIATVVLQNTGKGGENGVESAPVEEGSSADGAEGAGGDGESASTDGMSNNSAGPSSAPTNQKAAKMPAAA</sequence>
<dbReference type="EMBL" id="GFPF01002228">
    <property type="protein sequence ID" value="MAA13374.1"/>
    <property type="molecule type" value="Transcribed_RNA"/>
</dbReference>
<dbReference type="AlphaFoldDB" id="A0A224YHD7"/>
<organism evidence="2">
    <name type="scientific">Rhipicephalus zambeziensis</name>
    <dbReference type="NCBI Taxonomy" id="60191"/>
    <lineage>
        <taxon>Eukaryota</taxon>
        <taxon>Metazoa</taxon>
        <taxon>Ecdysozoa</taxon>
        <taxon>Arthropoda</taxon>
        <taxon>Chelicerata</taxon>
        <taxon>Arachnida</taxon>
        <taxon>Acari</taxon>
        <taxon>Parasitiformes</taxon>
        <taxon>Ixodida</taxon>
        <taxon>Ixodoidea</taxon>
        <taxon>Ixodidae</taxon>
        <taxon>Rhipicephalinae</taxon>
        <taxon>Rhipicephalus</taxon>
        <taxon>Rhipicephalus</taxon>
    </lineage>
</organism>
<name>A0A224YHD7_9ACAR</name>
<feature type="region of interest" description="Disordered" evidence="1">
    <location>
        <begin position="42"/>
        <end position="102"/>
    </location>
</feature>